<keyword evidence="6 7" id="KW-0472">Membrane</keyword>
<dbReference type="GO" id="GO:0005886">
    <property type="term" value="C:plasma membrane"/>
    <property type="evidence" value="ECO:0007669"/>
    <property type="project" value="UniProtKB-SubCell"/>
</dbReference>
<organism evidence="8 9">
    <name type="scientific">Mycobacterium basiliense</name>
    <dbReference type="NCBI Taxonomy" id="2094119"/>
    <lineage>
        <taxon>Bacteria</taxon>
        <taxon>Bacillati</taxon>
        <taxon>Actinomycetota</taxon>
        <taxon>Actinomycetes</taxon>
        <taxon>Mycobacteriales</taxon>
        <taxon>Mycobacteriaceae</taxon>
        <taxon>Mycobacterium</taxon>
    </lineage>
</organism>
<evidence type="ECO:0000313" key="9">
    <source>
        <dbReference type="Proteomes" id="UP000269998"/>
    </source>
</evidence>
<comment type="subcellular location">
    <subcellularLocation>
        <location evidence="1">Cell membrane</location>
    </subcellularLocation>
</comment>
<sequence length="142" mass="15329" precursor="true">MIRFVRRIWVPIVMAVVVVVGTAVVVRLHGVFGSHRYVPDTGNGDAIVAFNPKYVRYDVFGPPGAVSTINYLDEHAQPHEVVDVAIPWSLTIVTTLTAVIAHVVAQGDEQIIGCRITVNGEVRAERTANSHDAATSCLVKSA</sequence>
<dbReference type="InterPro" id="IPR038468">
    <property type="entry name" value="MmpS_C"/>
</dbReference>
<keyword evidence="5 7" id="KW-1133">Transmembrane helix</keyword>
<dbReference type="AlphaFoldDB" id="A0A3S4DQY1"/>
<evidence type="ECO:0000256" key="4">
    <source>
        <dbReference type="ARBA" id="ARBA00022692"/>
    </source>
</evidence>
<keyword evidence="9" id="KW-1185">Reference proteome</keyword>
<comment type="similarity">
    <text evidence="2">Belongs to the MmpS family.</text>
</comment>
<gene>
    <name evidence="8" type="primary">mmpS4_1</name>
    <name evidence="8" type="ORF">MB901379_00586</name>
</gene>
<evidence type="ECO:0000256" key="6">
    <source>
        <dbReference type="ARBA" id="ARBA00023136"/>
    </source>
</evidence>
<proteinExistence type="inferred from homology"/>
<dbReference type="OrthoDB" id="4725084at2"/>
<dbReference type="InterPro" id="IPR008693">
    <property type="entry name" value="MmpS"/>
</dbReference>
<feature type="transmembrane region" description="Helical" evidence="7">
    <location>
        <begin position="85"/>
        <end position="105"/>
    </location>
</feature>
<evidence type="ECO:0000256" key="3">
    <source>
        <dbReference type="ARBA" id="ARBA00022475"/>
    </source>
</evidence>
<dbReference type="RefSeq" id="WP_158015273.1">
    <property type="nucleotide sequence ID" value="NZ_CBCSKE010000092.1"/>
</dbReference>
<dbReference type="EMBL" id="LR130759">
    <property type="protein sequence ID" value="VDM87052.1"/>
    <property type="molecule type" value="Genomic_DNA"/>
</dbReference>
<evidence type="ECO:0000256" key="2">
    <source>
        <dbReference type="ARBA" id="ARBA00007531"/>
    </source>
</evidence>
<dbReference type="Gene3D" id="2.60.40.2880">
    <property type="entry name" value="MmpS1-5, C-terminal soluble domain"/>
    <property type="match status" value="1"/>
</dbReference>
<accession>A0A3S4DQY1</accession>
<dbReference type="Pfam" id="PF05423">
    <property type="entry name" value="Mycobact_memb"/>
    <property type="match status" value="1"/>
</dbReference>
<protein>
    <submittedName>
        <fullName evidence="8">Uncharacterized protein</fullName>
    </submittedName>
</protein>
<feature type="transmembrane region" description="Helical" evidence="7">
    <location>
        <begin position="12"/>
        <end position="32"/>
    </location>
</feature>
<keyword evidence="3" id="KW-1003">Cell membrane</keyword>
<name>A0A3S4DQY1_9MYCO</name>
<evidence type="ECO:0000313" key="8">
    <source>
        <dbReference type="EMBL" id="VDM87052.1"/>
    </source>
</evidence>
<keyword evidence="4 7" id="KW-0812">Transmembrane</keyword>
<dbReference type="Proteomes" id="UP000269998">
    <property type="component" value="Chromosome"/>
</dbReference>
<evidence type="ECO:0000256" key="5">
    <source>
        <dbReference type="ARBA" id="ARBA00022989"/>
    </source>
</evidence>
<evidence type="ECO:0000256" key="1">
    <source>
        <dbReference type="ARBA" id="ARBA00004236"/>
    </source>
</evidence>
<dbReference type="KEGG" id="mbai:MB901379_00586"/>
<reference evidence="9" key="1">
    <citation type="submission" date="2018-02" db="EMBL/GenBank/DDBJ databases">
        <authorList>
            <person name="Seth-Smith MB H."/>
            <person name="Seth-Smith H."/>
        </authorList>
    </citation>
    <scope>NUCLEOTIDE SEQUENCE [LARGE SCALE GENOMIC DNA]</scope>
</reference>
<evidence type="ECO:0000256" key="7">
    <source>
        <dbReference type="SAM" id="Phobius"/>
    </source>
</evidence>